<sequence length="184" mass="21693">MDEPPINNSTPKAAINQPLTKTFSWYLKTIDWAFSHFIALIFKGIFFLTLIAISLASIVLEFRYIFEYNAGLADLSFVEIIFFVVLLILLKRYWVYSKQTSVHWWDLLTAPLLWYAKFNIFTFLSLFLILLKLESDTHLSNLLFTQWQHYEQIVFFIGTLISLYIAVPSRSLIIKLTRQNHRTN</sequence>
<gene>
    <name evidence="2" type="ORF">EV690_1083</name>
</gene>
<protein>
    <submittedName>
        <fullName evidence="2">Uncharacterized protein</fullName>
    </submittedName>
</protein>
<keyword evidence="1" id="KW-0472">Membrane</keyword>
<evidence type="ECO:0000256" key="1">
    <source>
        <dbReference type="SAM" id="Phobius"/>
    </source>
</evidence>
<dbReference type="Proteomes" id="UP000295565">
    <property type="component" value="Unassembled WGS sequence"/>
</dbReference>
<dbReference type="AlphaFoldDB" id="A0A4R1K474"/>
<comment type="caution">
    <text evidence="2">The sequence shown here is derived from an EMBL/GenBank/DDBJ whole genome shotgun (WGS) entry which is preliminary data.</text>
</comment>
<keyword evidence="1" id="KW-0812">Transmembrane</keyword>
<dbReference type="OrthoDB" id="7064569at2"/>
<feature type="transmembrane region" description="Helical" evidence="1">
    <location>
        <begin position="72"/>
        <end position="91"/>
    </location>
</feature>
<keyword evidence="1" id="KW-1133">Transmembrane helix</keyword>
<keyword evidence="3" id="KW-1185">Reference proteome</keyword>
<feature type="transmembrane region" description="Helical" evidence="1">
    <location>
        <begin position="112"/>
        <end position="133"/>
    </location>
</feature>
<evidence type="ECO:0000313" key="3">
    <source>
        <dbReference type="Proteomes" id="UP000295565"/>
    </source>
</evidence>
<name>A0A4R1K474_9GAMM</name>
<dbReference type="RefSeq" id="WP_131911865.1">
    <property type="nucleotide sequence ID" value="NZ_OU594967.1"/>
</dbReference>
<reference evidence="2 3" key="1">
    <citation type="submission" date="2019-03" db="EMBL/GenBank/DDBJ databases">
        <title>Genomic Encyclopedia of Type Strains, Phase IV (KMG-IV): sequencing the most valuable type-strain genomes for metagenomic binning, comparative biology and taxonomic classification.</title>
        <authorList>
            <person name="Goeker M."/>
        </authorList>
    </citation>
    <scope>NUCLEOTIDE SEQUENCE [LARGE SCALE GENOMIC DNA]</scope>
    <source>
        <strain evidence="2 3">DSM 18577</strain>
    </source>
</reference>
<proteinExistence type="predicted"/>
<organism evidence="2 3">
    <name type="scientific">Celerinatantimonas diazotrophica</name>
    <dbReference type="NCBI Taxonomy" id="412034"/>
    <lineage>
        <taxon>Bacteria</taxon>
        <taxon>Pseudomonadati</taxon>
        <taxon>Pseudomonadota</taxon>
        <taxon>Gammaproteobacteria</taxon>
        <taxon>Celerinatantimonadaceae</taxon>
        <taxon>Celerinatantimonas</taxon>
    </lineage>
</organism>
<accession>A0A4R1K474</accession>
<dbReference type="EMBL" id="SMGD01000011">
    <property type="protein sequence ID" value="TCK58925.1"/>
    <property type="molecule type" value="Genomic_DNA"/>
</dbReference>
<evidence type="ECO:0000313" key="2">
    <source>
        <dbReference type="EMBL" id="TCK58925.1"/>
    </source>
</evidence>
<feature type="transmembrane region" description="Helical" evidence="1">
    <location>
        <begin position="153"/>
        <end position="173"/>
    </location>
</feature>
<feature type="transmembrane region" description="Helical" evidence="1">
    <location>
        <begin position="37"/>
        <end position="60"/>
    </location>
</feature>